<feature type="domain" description="Endonuclease/exonuclease/phosphatase" evidence="1">
    <location>
        <begin position="5"/>
        <end position="224"/>
    </location>
</feature>
<organism evidence="2 3">
    <name type="scientific">Dactylosporangium darangshiense</name>
    <dbReference type="NCBI Taxonomy" id="579108"/>
    <lineage>
        <taxon>Bacteria</taxon>
        <taxon>Bacillati</taxon>
        <taxon>Actinomycetota</taxon>
        <taxon>Actinomycetes</taxon>
        <taxon>Micromonosporales</taxon>
        <taxon>Micromonosporaceae</taxon>
        <taxon>Dactylosporangium</taxon>
    </lineage>
</organism>
<protein>
    <recommendedName>
        <fullName evidence="1">Endonuclease/exonuclease/phosphatase domain-containing protein</fullName>
    </recommendedName>
</protein>
<name>A0ABP8DM51_9ACTN</name>
<gene>
    <name evidence="2" type="ORF">GCM10022255_083630</name>
</gene>
<sequence length="236" mass="24248">MITVATWNVLHRVHAENWGEEAVARWPDEAARIAAVAAHLAGRTERAVALQEVSGDQLAALRRELPERSIHALRYPRVPRPHNGASILADPDEYLVLLVDGDAEPVAAEAFPDDPGKGLLAVAMDGVLVVATHVSHGAARPAQLARLGDLARGAGGPAVLLGDFNADGGTVAAGLGPGFAVAVLPEGAPPTRPGGRTPNIDHVVVYCARAGAASVEDAGGLSDHNVVRGSLESADA</sequence>
<evidence type="ECO:0000259" key="1">
    <source>
        <dbReference type="Pfam" id="PF03372"/>
    </source>
</evidence>
<keyword evidence="3" id="KW-1185">Reference proteome</keyword>
<dbReference type="SUPFAM" id="SSF56219">
    <property type="entry name" value="DNase I-like"/>
    <property type="match status" value="1"/>
</dbReference>
<dbReference type="Proteomes" id="UP001500620">
    <property type="component" value="Unassembled WGS sequence"/>
</dbReference>
<reference evidence="3" key="1">
    <citation type="journal article" date="2019" name="Int. J. Syst. Evol. Microbiol.">
        <title>The Global Catalogue of Microorganisms (GCM) 10K type strain sequencing project: providing services to taxonomists for standard genome sequencing and annotation.</title>
        <authorList>
            <consortium name="The Broad Institute Genomics Platform"/>
            <consortium name="The Broad Institute Genome Sequencing Center for Infectious Disease"/>
            <person name="Wu L."/>
            <person name="Ma J."/>
        </authorList>
    </citation>
    <scope>NUCLEOTIDE SEQUENCE [LARGE SCALE GENOMIC DNA]</scope>
    <source>
        <strain evidence="3">JCM 17441</strain>
    </source>
</reference>
<proteinExistence type="predicted"/>
<dbReference type="InterPro" id="IPR036691">
    <property type="entry name" value="Endo/exonu/phosph_ase_sf"/>
</dbReference>
<dbReference type="InterPro" id="IPR005135">
    <property type="entry name" value="Endo/exonuclease/phosphatase"/>
</dbReference>
<dbReference type="EMBL" id="BAABAT010000035">
    <property type="protein sequence ID" value="GAA4259354.1"/>
    <property type="molecule type" value="Genomic_DNA"/>
</dbReference>
<evidence type="ECO:0000313" key="2">
    <source>
        <dbReference type="EMBL" id="GAA4259354.1"/>
    </source>
</evidence>
<accession>A0ABP8DM51</accession>
<comment type="caution">
    <text evidence="2">The sequence shown here is derived from an EMBL/GenBank/DDBJ whole genome shotgun (WGS) entry which is preliminary data.</text>
</comment>
<evidence type="ECO:0000313" key="3">
    <source>
        <dbReference type="Proteomes" id="UP001500620"/>
    </source>
</evidence>
<dbReference type="Pfam" id="PF03372">
    <property type="entry name" value="Exo_endo_phos"/>
    <property type="match status" value="1"/>
</dbReference>
<dbReference type="RefSeq" id="WP_345136266.1">
    <property type="nucleotide sequence ID" value="NZ_BAABAT010000035.1"/>
</dbReference>
<dbReference type="Gene3D" id="3.60.10.10">
    <property type="entry name" value="Endonuclease/exonuclease/phosphatase"/>
    <property type="match status" value="1"/>
</dbReference>